<dbReference type="EMBL" id="KV878696">
    <property type="protein sequence ID" value="OJJ66991.1"/>
    <property type="molecule type" value="Genomic_DNA"/>
</dbReference>
<accession>A0A1L9U5N8</accession>
<proteinExistence type="predicted"/>
<organism evidence="1 2">
    <name type="scientific">Aspergillus brasiliensis (strain CBS 101740 / IMI 381727 / IBT 21946)</name>
    <dbReference type="NCBI Taxonomy" id="767769"/>
    <lineage>
        <taxon>Eukaryota</taxon>
        <taxon>Fungi</taxon>
        <taxon>Dikarya</taxon>
        <taxon>Ascomycota</taxon>
        <taxon>Pezizomycotina</taxon>
        <taxon>Eurotiomycetes</taxon>
        <taxon>Eurotiomycetidae</taxon>
        <taxon>Eurotiales</taxon>
        <taxon>Aspergillaceae</taxon>
        <taxon>Aspergillus</taxon>
        <taxon>Aspergillus subgen. Circumdati</taxon>
    </lineage>
</organism>
<gene>
    <name evidence="1" type="ORF">ASPBRDRAFT_358989</name>
</gene>
<dbReference type="Proteomes" id="UP000184499">
    <property type="component" value="Unassembled WGS sequence"/>
</dbReference>
<sequence>MSFSSHSRWSVTLVYQCRCGGARIHPTLFLFSLVLGALGGRFCACGELPSRSIQNPPSSLLFLSHFRLTSLFPSLFSHPPPPLLPP</sequence>
<name>A0A1L9U5N8_ASPBC</name>
<evidence type="ECO:0000313" key="1">
    <source>
        <dbReference type="EMBL" id="OJJ66991.1"/>
    </source>
</evidence>
<dbReference type="AlphaFoldDB" id="A0A1L9U5N8"/>
<reference evidence="2" key="1">
    <citation type="journal article" date="2017" name="Genome Biol.">
        <title>Comparative genomics reveals high biological diversity and specific adaptations in the industrially and medically important fungal genus Aspergillus.</title>
        <authorList>
            <person name="de Vries R.P."/>
            <person name="Riley R."/>
            <person name="Wiebenga A."/>
            <person name="Aguilar-Osorio G."/>
            <person name="Amillis S."/>
            <person name="Uchima C.A."/>
            <person name="Anderluh G."/>
            <person name="Asadollahi M."/>
            <person name="Askin M."/>
            <person name="Barry K."/>
            <person name="Battaglia E."/>
            <person name="Bayram O."/>
            <person name="Benocci T."/>
            <person name="Braus-Stromeyer S.A."/>
            <person name="Caldana C."/>
            <person name="Canovas D."/>
            <person name="Cerqueira G.C."/>
            <person name="Chen F."/>
            <person name="Chen W."/>
            <person name="Choi C."/>
            <person name="Clum A."/>
            <person name="Dos Santos R.A."/>
            <person name="Damasio A.R."/>
            <person name="Diallinas G."/>
            <person name="Emri T."/>
            <person name="Fekete E."/>
            <person name="Flipphi M."/>
            <person name="Freyberg S."/>
            <person name="Gallo A."/>
            <person name="Gournas C."/>
            <person name="Habgood R."/>
            <person name="Hainaut M."/>
            <person name="Harispe M.L."/>
            <person name="Henrissat B."/>
            <person name="Hilden K.S."/>
            <person name="Hope R."/>
            <person name="Hossain A."/>
            <person name="Karabika E."/>
            <person name="Karaffa L."/>
            <person name="Karanyi Z."/>
            <person name="Krasevec N."/>
            <person name="Kuo A."/>
            <person name="Kusch H."/>
            <person name="LaButti K."/>
            <person name="Lagendijk E.L."/>
            <person name="Lapidus A."/>
            <person name="Levasseur A."/>
            <person name="Lindquist E."/>
            <person name="Lipzen A."/>
            <person name="Logrieco A.F."/>
            <person name="MacCabe A."/>
            <person name="Maekelae M.R."/>
            <person name="Malavazi I."/>
            <person name="Melin P."/>
            <person name="Meyer V."/>
            <person name="Mielnichuk N."/>
            <person name="Miskei M."/>
            <person name="Molnar A.P."/>
            <person name="Mule G."/>
            <person name="Ngan C.Y."/>
            <person name="Orejas M."/>
            <person name="Orosz E."/>
            <person name="Ouedraogo J.P."/>
            <person name="Overkamp K.M."/>
            <person name="Park H.-S."/>
            <person name="Perrone G."/>
            <person name="Piumi F."/>
            <person name="Punt P.J."/>
            <person name="Ram A.F."/>
            <person name="Ramon A."/>
            <person name="Rauscher S."/>
            <person name="Record E."/>
            <person name="Riano-Pachon D.M."/>
            <person name="Robert V."/>
            <person name="Roehrig J."/>
            <person name="Ruller R."/>
            <person name="Salamov A."/>
            <person name="Salih N.S."/>
            <person name="Samson R.A."/>
            <person name="Sandor E."/>
            <person name="Sanguinetti M."/>
            <person name="Schuetze T."/>
            <person name="Sepcic K."/>
            <person name="Shelest E."/>
            <person name="Sherlock G."/>
            <person name="Sophianopoulou V."/>
            <person name="Squina F.M."/>
            <person name="Sun H."/>
            <person name="Susca A."/>
            <person name="Todd R.B."/>
            <person name="Tsang A."/>
            <person name="Unkles S.E."/>
            <person name="van de Wiele N."/>
            <person name="van Rossen-Uffink D."/>
            <person name="Oliveira J.V."/>
            <person name="Vesth T.C."/>
            <person name="Visser J."/>
            <person name="Yu J.-H."/>
            <person name="Zhou M."/>
            <person name="Andersen M.R."/>
            <person name="Archer D.B."/>
            <person name="Baker S.E."/>
            <person name="Benoit I."/>
            <person name="Brakhage A.A."/>
            <person name="Braus G.H."/>
            <person name="Fischer R."/>
            <person name="Frisvad J.C."/>
            <person name="Goldman G.H."/>
            <person name="Houbraken J."/>
            <person name="Oakley B."/>
            <person name="Pocsi I."/>
            <person name="Scazzocchio C."/>
            <person name="Seiboth B."/>
            <person name="vanKuyk P.A."/>
            <person name="Wortman J."/>
            <person name="Dyer P.S."/>
            <person name="Grigoriev I.V."/>
        </authorList>
    </citation>
    <scope>NUCLEOTIDE SEQUENCE [LARGE SCALE GENOMIC DNA]</scope>
    <source>
        <strain evidence="2">CBS 101740 / IMI 381727 / IBT 21946</strain>
    </source>
</reference>
<dbReference type="GeneID" id="93575882"/>
<dbReference type="VEuPathDB" id="FungiDB:ASPBRDRAFT_358989"/>
<keyword evidence="2" id="KW-1185">Reference proteome</keyword>
<dbReference type="RefSeq" id="XP_067474240.1">
    <property type="nucleotide sequence ID" value="XM_067623394.1"/>
</dbReference>
<protein>
    <submittedName>
        <fullName evidence="1">Uncharacterized protein</fullName>
    </submittedName>
</protein>
<evidence type="ECO:0000313" key="2">
    <source>
        <dbReference type="Proteomes" id="UP000184499"/>
    </source>
</evidence>